<proteinExistence type="predicted"/>
<evidence type="ECO:0000313" key="2">
    <source>
        <dbReference type="EMBL" id="PWA95826.1"/>
    </source>
</evidence>
<gene>
    <name evidence="2" type="ORF">CTI12_AA048410</name>
</gene>
<evidence type="ECO:0000313" key="3">
    <source>
        <dbReference type="Proteomes" id="UP000245207"/>
    </source>
</evidence>
<feature type="region of interest" description="Disordered" evidence="1">
    <location>
        <begin position="48"/>
        <end position="107"/>
    </location>
</feature>
<dbReference type="EMBL" id="PKPP01000216">
    <property type="protein sequence ID" value="PWA95826.1"/>
    <property type="molecule type" value="Genomic_DNA"/>
</dbReference>
<organism evidence="2 3">
    <name type="scientific">Artemisia annua</name>
    <name type="common">Sweet wormwood</name>
    <dbReference type="NCBI Taxonomy" id="35608"/>
    <lineage>
        <taxon>Eukaryota</taxon>
        <taxon>Viridiplantae</taxon>
        <taxon>Streptophyta</taxon>
        <taxon>Embryophyta</taxon>
        <taxon>Tracheophyta</taxon>
        <taxon>Spermatophyta</taxon>
        <taxon>Magnoliopsida</taxon>
        <taxon>eudicotyledons</taxon>
        <taxon>Gunneridae</taxon>
        <taxon>Pentapetalae</taxon>
        <taxon>asterids</taxon>
        <taxon>campanulids</taxon>
        <taxon>Asterales</taxon>
        <taxon>Asteraceae</taxon>
        <taxon>Asteroideae</taxon>
        <taxon>Anthemideae</taxon>
        <taxon>Artemisiinae</taxon>
        <taxon>Artemisia</taxon>
    </lineage>
</organism>
<sequence>MVVFAYLAHVNKEEGEEIKSKLYVVIYSMCGFGGLEHDLKGITTRGGKSTFQIGETPEDNNTNNISSGSAPSEQEQPNETNPELEIRKEPSVEPKRSTLPFPHRVRKEKDDAYQRKFLENLKQLQLSIPFMEALVQMPKFAKYLKSLLTNKSKLEEACTMTMGKRSSAALLNKLPSKEKDPGSFTIPCQIKNLYIGNALADLGASISLMPSANVSYNWYQEPRFHLRALDSRFLVGFCGCSWLE</sequence>
<name>A0A2U1QCU8_ARTAN</name>
<dbReference type="AlphaFoldDB" id="A0A2U1QCU8"/>
<accession>A0A2U1QCU8</accession>
<keyword evidence="3" id="KW-1185">Reference proteome</keyword>
<dbReference type="OrthoDB" id="778454at2759"/>
<dbReference type="PANTHER" id="PTHR33067:SF9">
    <property type="entry name" value="RNA-DIRECTED DNA POLYMERASE"/>
    <property type="match status" value="1"/>
</dbReference>
<evidence type="ECO:0000256" key="1">
    <source>
        <dbReference type="SAM" id="MobiDB-lite"/>
    </source>
</evidence>
<evidence type="ECO:0008006" key="4">
    <source>
        <dbReference type="Google" id="ProtNLM"/>
    </source>
</evidence>
<feature type="compositionally biased region" description="Polar residues" evidence="1">
    <location>
        <begin position="48"/>
        <end position="81"/>
    </location>
</feature>
<comment type="caution">
    <text evidence="2">The sequence shown here is derived from an EMBL/GenBank/DDBJ whole genome shotgun (WGS) entry which is preliminary data.</text>
</comment>
<feature type="compositionally biased region" description="Basic and acidic residues" evidence="1">
    <location>
        <begin position="84"/>
        <end position="96"/>
    </location>
</feature>
<protein>
    <recommendedName>
        <fullName evidence="4">Reverse transcriptase domain-containing protein</fullName>
    </recommendedName>
</protein>
<dbReference type="PANTHER" id="PTHR33067">
    <property type="entry name" value="RNA-DIRECTED DNA POLYMERASE-RELATED"/>
    <property type="match status" value="1"/>
</dbReference>
<dbReference type="Proteomes" id="UP000245207">
    <property type="component" value="Unassembled WGS sequence"/>
</dbReference>
<reference evidence="2 3" key="1">
    <citation type="journal article" date="2018" name="Mol. Plant">
        <title>The genome of Artemisia annua provides insight into the evolution of Asteraceae family and artemisinin biosynthesis.</title>
        <authorList>
            <person name="Shen Q."/>
            <person name="Zhang L."/>
            <person name="Liao Z."/>
            <person name="Wang S."/>
            <person name="Yan T."/>
            <person name="Shi P."/>
            <person name="Liu M."/>
            <person name="Fu X."/>
            <person name="Pan Q."/>
            <person name="Wang Y."/>
            <person name="Lv Z."/>
            <person name="Lu X."/>
            <person name="Zhang F."/>
            <person name="Jiang W."/>
            <person name="Ma Y."/>
            <person name="Chen M."/>
            <person name="Hao X."/>
            <person name="Li L."/>
            <person name="Tang Y."/>
            <person name="Lv G."/>
            <person name="Zhou Y."/>
            <person name="Sun X."/>
            <person name="Brodelius P.E."/>
            <person name="Rose J.K.C."/>
            <person name="Tang K."/>
        </authorList>
    </citation>
    <scope>NUCLEOTIDE SEQUENCE [LARGE SCALE GENOMIC DNA]</scope>
    <source>
        <strain evidence="3">cv. Huhao1</strain>
        <tissue evidence="2">Leaf</tissue>
    </source>
</reference>